<evidence type="ECO:0000313" key="1">
    <source>
        <dbReference type="EMBL" id="SMF11456.1"/>
    </source>
</evidence>
<proteinExistence type="predicted"/>
<sequence length="46" mass="5172">MADGVTCRIIPLVSVKQSFDLQYSLDPLIFKILLNYQKSKADSIAK</sequence>
<keyword evidence="2" id="KW-1185">Reference proteome</keyword>
<organism evidence="1 2">
    <name type="scientific">Pseudobacteriovorax antillogorgiicola</name>
    <dbReference type="NCBI Taxonomy" id="1513793"/>
    <lineage>
        <taxon>Bacteria</taxon>
        <taxon>Pseudomonadati</taxon>
        <taxon>Bdellovibrionota</taxon>
        <taxon>Oligoflexia</taxon>
        <taxon>Oligoflexales</taxon>
        <taxon>Pseudobacteriovoracaceae</taxon>
        <taxon>Pseudobacteriovorax</taxon>
    </lineage>
</organism>
<dbReference type="STRING" id="1513793.SAMN06296036_10589"/>
<accession>A0A1Y6BMN0</accession>
<dbReference type="Proteomes" id="UP000192907">
    <property type="component" value="Unassembled WGS sequence"/>
</dbReference>
<evidence type="ECO:0000313" key="2">
    <source>
        <dbReference type="Proteomes" id="UP000192907"/>
    </source>
</evidence>
<dbReference type="EMBL" id="FWZT01000005">
    <property type="protein sequence ID" value="SMF11456.1"/>
    <property type="molecule type" value="Genomic_DNA"/>
</dbReference>
<gene>
    <name evidence="1" type="ORF">SAMN06296036_10589</name>
</gene>
<name>A0A1Y6BMN0_9BACT</name>
<protein>
    <submittedName>
        <fullName evidence="1">Uncharacterized protein</fullName>
    </submittedName>
</protein>
<reference evidence="2" key="1">
    <citation type="submission" date="2017-04" db="EMBL/GenBank/DDBJ databases">
        <authorList>
            <person name="Varghese N."/>
            <person name="Submissions S."/>
        </authorList>
    </citation>
    <scope>NUCLEOTIDE SEQUENCE [LARGE SCALE GENOMIC DNA]</scope>
    <source>
        <strain evidence="2">RKEM611</strain>
    </source>
</reference>
<dbReference type="AlphaFoldDB" id="A0A1Y6BMN0"/>